<comment type="caution">
    <text evidence="5">The sequence shown here is derived from an EMBL/GenBank/DDBJ whole genome shotgun (WGS) entry which is preliminary data.</text>
</comment>
<feature type="domain" description="Glycosyltransferase subfamily 4-like N-terminal" evidence="4">
    <location>
        <begin position="31"/>
        <end position="152"/>
    </location>
</feature>
<evidence type="ECO:0000259" key="4">
    <source>
        <dbReference type="Pfam" id="PF13439"/>
    </source>
</evidence>
<gene>
    <name evidence="5" type="ORF">KDU71_22495</name>
</gene>
<dbReference type="GO" id="GO:0009103">
    <property type="term" value="P:lipopolysaccharide biosynthetic process"/>
    <property type="evidence" value="ECO:0007669"/>
    <property type="project" value="TreeGrafter"/>
</dbReference>
<keyword evidence="6" id="KW-1185">Reference proteome</keyword>
<keyword evidence="1" id="KW-0808">Transferase</keyword>
<feature type="domain" description="Glycosyl transferase family 1" evidence="3">
    <location>
        <begin position="293"/>
        <end position="408"/>
    </location>
</feature>
<dbReference type="Gene3D" id="3.40.50.2000">
    <property type="entry name" value="Glycogen Phosphorylase B"/>
    <property type="match status" value="3"/>
</dbReference>
<dbReference type="Proteomes" id="UP000679220">
    <property type="component" value="Unassembled WGS sequence"/>
</dbReference>
<dbReference type="Pfam" id="PF00534">
    <property type="entry name" value="Glycos_transf_1"/>
    <property type="match status" value="1"/>
</dbReference>
<accession>A0A941FB37</accession>
<evidence type="ECO:0000256" key="2">
    <source>
        <dbReference type="SAM" id="MobiDB-lite"/>
    </source>
</evidence>
<sequence length="435" mass="49342">MSQNKFHITYFFRKPQPQYFSIEKVFEQVLKHLPPSIIPRVYKLKTGTNGWWGRIKALIEARQNKGAINHITGDITFIAMALPRKGLVVTYHDLESLTQYSGWRFQLLKFLWVTMPVRRAQVVTAISQHTKEQLIKWTNCSPYKIMVIPNPLPEELSYHPKACEKEHPSILVMGTKDNKNVEGIFEAVRLLEAEVQGVKLEVKGKGLRVNEKTDELIEESEKSENMAEKSSEGRARSPKSEDRSPNTGEEIKGVGLKAEKMVKGTGLKVKGETFEDRNAKSGEVHRVPFIGHYQLIIVGEMTPQQEALADQYQLDIDNLVQVPYEQIQAAYQRCDMLCFPSFYEGFGLPIIEAQAIGRPVITSNFGAMKEVAGQAALKVNPQKREDIARAIQQLTDDEALRTILVEKGLKNVERFKGQTIANGYSKVYRALVRKV</sequence>
<evidence type="ECO:0000256" key="1">
    <source>
        <dbReference type="ARBA" id="ARBA00022679"/>
    </source>
</evidence>
<evidence type="ECO:0000313" key="6">
    <source>
        <dbReference type="Proteomes" id="UP000679220"/>
    </source>
</evidence>
<dbReference type="Pfam" id="PF13439">
    <property type="entry name" value="Glyco_transf_4"/>
    <property type="match status" value="1"/>
</dbReference>
<dbReference type="RefSeq" id="WP_212193381.1">
    <property type="nucleotide sequence ID" value="NZ_JAGTAR010000070.1"/>
</dbReference>
<protein>
    <submittedName>
        <fullName evidence="5">Glycosyltransferase family 4 protein</fullName>
    </submittedName>
</protein>
<name>A0A941FB37_9BACT</name>
<evidence type="ECO:0000313" key="5">
    <source>
        <dbReference type="EMBL" id="MBR8538358.1"/>
    </source>
</evidence>
<dbReference type="SUPFAM" id="SSF53756">
    <property type="entry name" value="UDP-Glycosyltransferase/glycogen phosphorylase"/>
    <property type="match status" value="2"/>
</dbReference>
<reference evidence="5" key="1">
    <citation type="journal article" date="2018" name="Int. J. Syst. Evol. Microbiol.">
        <title>Carboxylicivirga sediminis sp. nov., isolated from coastal sediment.</title>
        <authorList>
            <person name="Wang F.Q."/>
            <person name="Ren L.H."/>
            <person name="Zou R.J."/>
            <person name="Sun Y.Z."/>
            <person name="Liu X.J."/>
            <person name="Jiang F."/>
            <person name="Liu L.J."/>
        </authorList>
    </citation>
    <scope>NUCLEOTIDE SEQUENCE</scope>
    <source>
        <strain evidence="5">JR1</strain>
    </source>
</reference>
<dbReference type="EMBL" id="JAGTAR010000070">
    <property type="protein sequence ID" value="MBR8538358.1"/>
    <property type="molecule type" value="Genomic_DNA"/>
</dbReference>
<dbReference type="AlphaFoldDB" id="A0A941FB37"/>
<reference evidence="5" key="2">
    <citation type="submission" date="2021-04" db="EMBL/GenBank/DDBJ databases">
        <authorList>
            <person name="Zhang T."/>
            <person name="Zhang Y."/>
            <person name="Lu D."/>
            <person name="Zuo D."/>
            <person name="Du Z."/>
        </authorList>
    </citation>
    <scope>NUCLEOTIDE SEQUENCE</scope>
    <source>
        <strain evidence="5">JR1</strain>
    </source>
</reference>
<proteinExistence type="predicted"/>
<dbReference type="InterPro" id="IPR001296">
    <property type="entry name" value="Glyco_trans_1"/>
</dbReference>
<feature type="region of interest" description="Disordered" evidence="2">
    <location>
        <begin position="214"/>
        <end position="253"/>
    </location>
</feature>
<dbReference type="InterPro" id="IPR028098">
    <property type="entry name" value="Glyco_trans_4-like_N"/>
</dbReference>
<dbReference type="PANTHER" id="PTHR46401">
    <property type="entry name" value="GLYCOSYLTRANSFERASE WBBK-RELATED"/>
    <property type="match status" value="1"/>
</dbReference>
<dbReference type="GO" id="GO:0016757">
    <property type="term" value="F:glycosyltransferase activity"/>
    <property type="evidence" value="ECO:0007669"/>
    <property type="project" value="InterPro"/>
</dbReference>
<organism evidence="5 6">
    <name type="scientific">Carboxylicivirga sediminis</name>
    <dbReference type="NCBI Taxonomy" id="2006564"/>
    <lineage>
        <taxon>Bacteria</taxon>
        <taxon>Pseudomonadati</taxon>
        <taxon>Bacteroidota</taxon>
        <taxon>Bacteroidia</taxon>
        <taxon>Marinilabiliales</taxon>
        <taxon>Marinilabiliaceae</taxon>
        <taxon>Carboxylicivirga</taxon>
    </lineage>
</organism>
<evidence type="ECO:0000259" key="3">
    <source>
        <dbReference type="Pfam" id="PF00534"/>
    </source>
</evidence>
<dbReference type="CDD" id="cd03809">
    <property type="entry name" value="GT4_MtfB-like"/>
    <property type="match status" value="1"/>
</dbReference>
<dbReference type="PANTHER" id="PTHR46401:SF2">
    <property type="entry name" value="GLYCOSYLTRANSFERASE WBBK-RELATED"/>
    <property type="match status" value="1"/>
</dbReference>